<proteinExistence type="predicted"/>
<protein>
    <submittedName>
        <fullName evidence="1">Uncharacterized protein</fullName>
    </submittedName>
</protein>
<dbReference type="AlphaFoldDB" id="A0A645I984"/>
<gene>
    <name evidence="1" type="ORF">SDC9_192441</name>
</gene>
<sequence length="66" mass="7921">MKIKADQKMEKISNTPDRVFIDNTNILDKEVPKILDKSWYISLAKDRIDSFIEDKYTLFDYFNLMN</sequence>
<name>A0A645I984_9ZZZZ</name>
<evidence type="ECO:0000313" key="1">
    <source>
        <dbReference type="EMBL" id="MPN44874.1"/>
    </source>
</evidence>
<reference evidence="1" key="1">
    <citation type="submission" date="2019-08" db="EMBL/GenBank/DDBJ databases">
        <authorList>
            <person name="Kucharzyk K."/>
            <person name="Murdoch R.W."/>
            <person name="Higgins S."/>
            <person name="Loffler F."/>
        </authorList>
    </citation>
    <scope>NUCLEOTIDE SEQUENCE</scope>
</reference>
<dbReference type="EMBL" id="VSSQ01104332">
    <property type="protein sequence ID" value="MPN44874.1"/>
    <property type="molecule type" value="Genomic_DNA"/>
</dbReference>
<comment type="caution">
    <text evidence="1">The sequence shown here is derived from an EMBL/GenBank/DDBJ whole genome shotgun (WGS) entry which is preliminary data.</text>
</comment>
<organism evidence="1">
    <name type="scientific">bioreactor metagenome</name>
    <dbReference type="NCBI Taxonomy" id="1076179"/>
    <lineage>
        <taxon>unclassified sequences</taxon>
        <taxon>metagenomes</taxon>
        <taxon>ecological metagenomes</taxon>
    </lineage>
</organism>
<accession>A0A645I984</accession>